<dbReference type="InterPro" id="IPR021827">
    <property type="entry name" value="Nup186/Nup192/Nup205"/>
</dbReference>
<protein>
    <submittedName>
        <fullName evidence="5">Uncharacterized protein</fullName>
    </submittedName>
</protein>
<dbReference type="EMBL" id="KV921879">
    <property type="protein sequence ID" value="ORE09168.1"/>
    <property type="molecule type" value="Genomic_DNA"/>
</dbReference>
<dbReference type="PANTHER" id="PTHR31344:SF0">
    <property type="entry name" value="NUCLEAR PORE COMPLEX PROTEIN NUP205"/>
    <property type="match status" value="1"/>
</dbReference>
<accession>A0A1X0RBB3</accession>
<gene>
    <name evidence="5" type="ORF">BCV72DRAFT_333943</name>
</gene>
<evidence type="ECO:0000313" key="5">
    <source>
        <dbReference type="EMBL" id="ORE09168.1"/>
    </source>
</evidence>
<comment type="subcellular location">
    <subcellularLocation>
        <location evidence="1">Nucleus</location>
    </subcellularLocation>
</comment>
<evidence type="ECO:0000256" key="2">
    <source>
        <dbReference type="ARBA" id="ARBA00005892"/>
    </source>
</evidence>
<dbReference type="GO" id="GO:0017056">
    <property type="term" value="F:structural constituent of nuclear pore"/>
    <property type="evidence" value="ECO:0007669"/>
    <property type="project" value="TreeGrafter"/>
</dbReference>
<evidence type="ECO:0000256" key="3">
    <source>
        <dbReference type="ARBA" id="ARBA00022448"/>
    </source>
</evidence>
<evidence type="ECO:0000256" key="1">
    <source>
        <dbReference type="ARBA" id="ARBA00004123"/>
    </source>
</evidence>
<dbReference type="VEuPathDB" id="FungiDB:BCV72DRAFT_333943"/>
<evidence type="ECO:0000256" key="4">
    <source>
        <dbReference type="ARBA" id="ARBA00023242"/>
    </source>
</evidence>
<dbReference type="GO" id="GO:0044611">
    <property type="term" value="C:nuclear pore inner ring"/>
    <property type="evidence" value="ECO:0007669"/>
    <property type="project" value="TreeGrafter"/>
</dbReference>
<dbReference type="PANTHER" id="PTHR31344">
    <property type="entry name" value="NUCLEAR PORE COMPLEX PROTEIN NUP205"/>
    <property type="match status" value="1"/>
</dbReference>
<proteinExistence type="inferred from homology"/>
<dbReference type="Pfam" id="PF11894">
    <property type="entry name" value="Nup192"/>
    <property type="match status" value="1"/>
</dbReference>
<keyword evidence="3" id="KW-0813">Transport</keyword>
<comment type="similarity">
    <text evidence="2">Belongs to the NUP186/NUP192/NUP205 family.</text>
</comment>
<name>A0A1X0RBB3_RHIZD</name>
<reference evidence="5" key="1">
    <citation type="journal article" date="2016" name="Proc. Natl. Acad. Sci. U.S.A.">
        <title>Lipid metabolic changes in an early divergent fungus govern the establishment of a mutualistic symbiosis with endobacteria.</title>
        <authorList>
            <person name="Lastovetsky O.A."/>
            <person name="Gaspar M.L."/>
            <person name="Mondo S.J."/>
            <person name="LaButti K.M."/>
            <person name="Sandor L."/>
            <person name="Grigoriev I.V."/>
            <person name="Henry S.A."/>
            <person name="Pawlowska T.E."/>
        </authorList>
    </citation>
    <scope>NUCLEOTIDE SEQUENCE [LARGE SCALE GENOMIC DNA]</scope>
    <source>
        <strain evidence="5">ATCC 52814</strain>
    </source>
</reference>
<dbReference type="GO" id="GO:0006999">
    <property type="term" value="P:nuclear pore organization"/>
    <property type="evidence" value="ECO:0007669"/>
    <property type="project" value="TreeGrafter"/>
</dbReference>
<keyword evidence="4" id="KW-0539">Nucleus</keyword>
<dbReference type="OrthoDB" id="2019644at2759"/>
<organism evidence="5">
    <name type="scientific">Rhizopus microsporus var. microsporus</name>
    <dbReference type="NCBI Taxonomy" id="86635"/>
    <lineage>
        <taxon>Eukaryota</taxon>
        <taxon>Fungi</taxon>
        <taxon>Fungi incertae sedis</taxon>
        <taxon>Mucoromycota</taxon>
        <taxon>Mucoromycotina</taxon>
        <taxon>Mucoromycetes</taxon>
        <taxon>Mucorales</taxon>
        <taxon>Mucorineae</taxon>
        <taxon>Rhizopodaceae</taxon>
        <taxon>Rhizopus</taxon>
    </lineage>
</organism>
<sequence>MQPTEAGELRELLNRVCEARRIPPQAAIRLEHILQEYKPKLVKLLDDPPKNSQHRSTIESGKAIINTIEYKINKEFTKEAIFLSDHLNLDEYESSRLLLEGTRRTNKTFAPAVDTAIYLYHTERDYVLTILNTILESINDHQIDKHIRCIFLDFMVDIYLKEADSFVSKILKSLQNMNTAIKTINKDTMSQQVKLCEGTLSFRISQLNEERILLAQVLYHIASLLWLSEADVLSLIDTVRTTTLLNPTAPYLLVALLAVISPKYLEDQSRHGTSFWKNQESMKKMHEAIVDKEWKVDGVKGAVLLQWSMFNARVRGLGISSPFKLDEQSTTSLLKKGIELDAFGFLNQYLLHFKQENGTSPDMNKVKESSDGESTMVIDGLTVDPSDYSKFYADIAPEFQLIVVHQLEYFAELFILRLSSQLHQLKTEEEDAIYQVGYSNDAHTDYVKDSAKKQNLEAFLTLLASIYRGHLNAGNRYWKREHGLFAFVKWLFDLKVVGTVRAAFDFLASISTGDECASYAYEVLSMGTSQADISNSHLFSWGKLFATLQFYAAEIYGTLPGEECPSIPETEEQVLCSLLHLCQQVVQYSSTARIAIWEDRLLRPHESIVRMISCPTSVDLRARLYSLLAAFCSSWGGGINGIGKRISIEVWNTLEISDLILSDKRMVAAPTVTPPSTTATETFLGSLASLNAPEPVPVANNTLSTPATRFLLPDQSSGFLIEFDSEKNSMSYTRTLSILKLMASLIHKQSEKDILISGYSMAEPSIPPCLGSEHRSPGTAPYLSLVIDHIFLSLNNLQFTNPNNKWQLTDACLKVVENSIMSFDLEPLCDHVNQLISQSSGLTVGNEDYMSILRDSSTPQLKPFQSGGTRDALIAYITHPGFDVMVRILSGGSLVNELYRIICLNGNRTNEVQGSRAKRNHYFRTSLTRCLRIIHKAMTIQNAFVSVLLPQLNMCSEKLPAGELKLGSYVFPQVTTNLTSVGRTMLFNTQIITQIALLVSDESEEISILSINILRALALQPNANPDKVQFPNYVNLPMGGIGQQLPGILSSSHEAASIILGISERLDVESMENISYDNYNYDINTIPFWRAEKTLGYDYSNEDEDVLGVTHQYPSIRIAILDMLISSLHKDQPSPTLSEFLLGYDVQEIVEKGSQQKSILTSYEQDTRLSCLFSILNILRTYNSQQSNSLKQGQNSVEVHPLVAEKCYYLLHQLCSRESTSTATLHYIRANGDDLLVNQLRFIVPRVDTSLVAIEQHFAGTIKYAAGNGVQTDFFTLKSMLNQRAWLLKLLALELHVRKTTGTASLLESLYGHDTYSSLDVTNSLSDRFGSLRIQMSGDYQQPHWNLLEITSSLEFYWQDHNLGPASVDITKNYFKDFKPKDYETDDLASHCKLFDIRSVYKYLRQTQKEMLSRGTIPEQEIIAIEEEMGNILQTLMAENRSRQIKSSRLRCLQAWKQLVEVSLLDCFDSLSRSIREKIAYDLLSTLWNKLEEESYQERVVLRNMSELIVVLLARLKTDNDTSTTYLSLPNERLRQTFYGIIQFICKRVITIDIRSNLYIALVIFLQYIDLSNYSPGNLQLLEIIDNETQERVLDILCNDAVDAWDTHKDAAIVAIQSLYVLFQRSKRTSIHSYLANKNMLHLLDTSAIQANDTILIP</sequence>
<dbReference type="Proteomes" id="UP000242414">
    <property type="component" value="Unassembled WGS sequence"/>
</dbReference>